<organism evidence="2 3">
    <name type="scientific">Ceratodon purpureus</name>
    <name type="common">Fire moss</name>
    <name type="synonym">Dicranum purpureum</name>
    <dbReference type="NCBI Taxonomy" id="3225"/>
    <lineage>
        <taxon>Eukaryota</taxon>
        <taxon>Viridiplantae</taxon>
        <taxon>Streptophyta</taxon>
        <taxon>Embryophyta</taxon>
        <taxon>Bryophyta</taxon>
        <taxon>Bryophytina</taxon>
        <taxon>Bryopsida</taxon>
        <taxon>Dicranidae</taxon>
        <taxon>Pseudoditrichales</taxon>
        <taxon>Ditrichaceae</taxon>
        <taxon>Ceratodon</taxon>
    </lineage>
</organism>
<feature type="region of interest" description="Disordered" evidence="1">
    <location>
        <begin position="1"/>
        <end position="182"/>
    </location>
</feature>
<protein>
    <submittedName>
        <fullName evidence="2">Uncharacterized protein</fullName>
    </submittedName>
</protein>
<proteinExistence type="predicted"/>
<dbReference type="EMBL" id="CM026421">
    <property type="protein sequence ID" value="KAG0592915.1"/>
    <property type="molecule type" value="Genomic_DNA"/>
</dbReference>
<feature type="compositionally biased region" description="Basic and acidic residues" evidence="1">
    <location>
        <begin position="71"/>
        <end position="82"/>
    </location>
</feature>
<name>A0A8T0JBS5_CERPU</name>
<gene>
    <name evidence="2" type="ORF">KC19_1G289900</name>
</gene>
<reference evidence="2" key="1">
    <citation type="submission" date="2020-06" db="EMBL/GenBank/DDBJ databases">
        <title>WGS assembly of Ceratodon purpureus strain R40.</title>
        <authorList>
            <person name="Carey S.B."/>
            <person name="Jenkins J."/>
            <person name="Shu S."/>
            <person name="Lovell J.T."/>
            <person name="Sreedasyam A."/>
            <person name="Maumus F."/>
            <person name="Tiley G.P."/>
            <person name="Fernandez-Pozo N."/>
            <person name="Barry K."/>
            <person name="Chen C."/>
            <person name="Wang M."/>
            <person name="Lipzen A."/>
            <person name="Daum C."/>
            <person name="Saski C.A."/>
            <person name="Payton A.C."/>
            <person name="Mcbreen J.C."/>
            <person name="Conrad R.E."/>
            <person name="Kollar L.M."/>
            <person name="Olsson S."/>
            <person name="Huttunen S."/>
            <person name="Landis J.B."/>
            <person name="Wickett N.J."/>
            <person name="Johnson M.G."/>
            <person name="Rensing S.A."/>
            <person name="Grimwood J."/>
            <person name="Schmutz J."/>
            <person name="Mcdaniel S.F."/>
        </authorList>
    </citation>
    <scope>NUCLEOTIDE SEQUENCE</scope>
    <source>
        <strain evidence="2">R40</strain>
    </source>
</reference>
<comment type="caution">
    <text evidence="2">The sequence shown here is derived from an EMBL/GenBank/DDBJ whole genome shotgun (WGS) entry which is preliminary data.</text>
</comment>
<feature type="compositionally biased region" description="Polar residues" evidence="1">
    <location>
        <begin position="1"/>
        <end position="11"/>
    </location>
</feature>
<sequence>MNLTTPASCNETGERIIRRSGPGRRSFILPGSLPKAPLQADSTPDKATSASTSSSVASEIGQSRRYVHTTVHSDPELHDEPQLGRYLSLSRGVCAPSRSNPASDSTPGAKSQSHHRRSSSPGHCARNSMRLPSSTTSSSTSTSTGTGAPPRPPFLRPSPGGIDQLPSAPTPQKTTKKLPKKT</sequence>
<keyword evidence="3" id="KW-1185">Reference proteome</keyword>
<feature type="compositionally biased region" description="Low complexity" evidence="1">
    <location>
        <begin position="40"/>
        <end position="58"/>
    </location>
</feature>
<feature type="compositionally biased region" description="Polar residues" evidence="1">
    <location>
        <begin position="97"/>
        <end position="111"/>
    </location>
</feature>
<dbReference type="AlphaFoldDB" id="A0A8T0JBS5"/>
<evidence type="ECO:0000313" key="3">
    <source>
        <dbReference type="Proteomes" id="UP000822688"/>
    </source>
</evidence>
<feature type="compositionally biased region" description="Low complexity" evidence="1">
    <location>
        <begin position="133"/>
        <end position="147"/>
    </location>
</feature>
<dbReference type="Proteomes" id="UP000822688">
    <property type="component" value="Chromosome 1"/>
</dbReference>
<evidence type="ECO:0000313" key="2">
    <source>
        <dbReference type="EMBL" id="KAG0592915.1"/>
    </source>
</evidence>
<accession>A0A8T0JBS5</accession>
<evidence type="ECO:0000256" key="1">
    <source>
        <dbReference type="SAM" id="MobiDB-lite"/>
    </source>
</evidence>